<keyword evidence="6" id="KW-0053">Apoptosis</keyword>
<dbReference type="PANTHER" id="PTHR24320">
    <property type="entry name" value="RETINOL DEHYDROGENASE"/>
    <property type="match status" value="1"/>
</dbReference>
<dbReference type="EMBL" id="PZQS01000012">
    <property type="protein sequence ID" value="PVD21049.1"/>
    <property type="molecule type" value="Genomic_DNA"/>
</dbReference>
<dbReference type="PROSITE" id="PS01159">
    <property type="entry name" value="WW_DOMAIN_1"/>
    <property type="match status" value="2"/>
</dbReference>
<dbReference type="InterPro" id="IPR036291">
    <property type="entry name" value="NAD(P)-bd_dom_sf"/>
</dbReference>
<proteinExistence type="inferred from homology"/>
<accession>A0A2T7NIQ0</accession>
<evidence type="ECO:0000256" key="2">
    <source>
        <dbReference type="ARBA" id="ARBA00004555"/>
    </source>
</evidence>
<dbReference type="OrthoDB" id="9989144at2759"/>
<evidence type="ECO:0000256" key="8">
    <source>
        <dbReference type="ARBA" id="ARBA00023002"/>
    </source>
</evidence>
<evidence type="ECO:0000256" key="9">
    <source>
        <dbReference type="ARBA" id="ARBA00023034"/>
    </source>
</evidence>
<dbReference type="GO" id="GO:0005764">
    <property type="term" value="C:lysosome"/>
    <property type="evidence" value="ECO:0007669"/>
    <property type="project" value="UniProtKB-SubCell"/>
</dbReference>
<dbReference type="InterPro" id="IPR036020">
    <property type="entry name" value="WW_dom_sf"/>
</dbReference>
<comment type="similarity">
    <text evidence="3">Belongs to the short-chain dehydrogenases/reductases (SDR) family.</text>
</comment>
<keyword evidence="5" id="KW-0879">Wnt signaling pathway</keyword>
<evidence type="ECO:0000313" key="12">
    <source>
        <dbReference type="EMBL" id="PVD21049.1"/>
    </source>
</evidence>
<name>A0A2T7NIQ0_POMCA</name>
<dbReference type="GO" id="GO:0005794">
    <property type="term" value="C:Golgi apparatus"/>
    <property type="evidence" value="ECO:0007669"/>
    <property type="project" value="UniProtKB-SubCell"/>
</dbReference>
<dbReference type="Gene3D" id="2.20.70.10">
    <property type="match status" value="2"/>
</dbReference>
<dbReference type="GO" id="GO:0016055">
    <property type="term" value="P:Wnt signaling pathway"/>
    <property type="evidence" value="ECO:0007669"/>
    <property type="project" value="UniProtKB-KW"/>
</dbReference>
<keyword evidence="7" id="KW-0521">NADP</keyword>
<evidence type="ECO:0000256" key="3">
    <source>
        <dbReference type="ARBA" id="ARBA00006484"/>
    </source>
</evidence>
<evidence type="ECO:0000256" key="10">
    <source>
        <dbReference type="ARBA" id="ARBA00023228"/>
    </source>
</evidence>
<evidence type="ECO:0000313" key="13">
    <source>
        <dbReference type="Proteomes" id="UP000245119"/>
    </source>
</evidence>
<protein>
    <recommendedName>
        <fullName evidence="4">WW domain-containing oxidoreductase</fullName>
    </recommendedName>
</protein>
<dbReference type="Pfam" id="PF00397">
    <property type="entry name" value="WW"/>
    <property type="match status" value="1"/>
</dbReference>
<dbReference type="AlphaFoldDB" id="A0A2T7NIQ0"/>
<evidence type="ECO:0000256" key="5">
    <source>
        <dbReference type="ARBA" id="ARBA00022687"/>
    </source>
</evidence>
<dbReference type="CDD" id="cd00201">
    <property type="entry name" value="WW"/>
    <property type="match status" value="2"/>
</dbReference>
<evidence type="ECO:0000256" key="4">
    <source>
        <dbReference type="ARBA" id="ARBA00016094"/>
    </source>
</evidence>
<organism evidence="12 13">
    <name type="scientific">Pomacea canaliculata</name>
    <name type="common">Golden apple snail</name>
    <dbReference type="NCBI Taxonomy" id="400727"/>
    <lineage>
        <taxon>Eukaryota</taxon>
        <taxon>Metazoa</taxon>
        <taxon>Spiralia</taxon>
        <taxon>Lophotrochozoa</taxon>
        <taxon>Mollusca</taxon>
        <taxon>Gastropoda</taxon>
        <taxon>Caenogastropoda</taxon>
        <taxon>Architaenioglossa</taxon>
        <taxon>Ampullarioidea</taxon>
        <taxon>Ampullariidae</taxon>
        <taxon>Pomacea</taxon>
    </lineage>
</organism>
<dbReference type="GO" id="GO:0016491">
    <property type="term" value="F:oxidoreductase activity"/>
    <property type="evidence" value="ECO:0007669"/>
    <property type="project" value="UniProtKB-KW"/>
</dbReference>
<keyword evidence="8" id="KW-0560">Oxidoreductase</keyword>
<dbReference type="SMART" id="SM00456">
    <property type="entry name" value="WW"/>
    <property type="match status" value="2"/>
</dbReference>
<evidence type="ECO:0000259" key="11">
    <source>
        <dbReference type="PROSITE" id="PS50020"/>
    </source>
</evidence>
<dbReference type="PRINTS" id="PR00081">
    <property type="entry name" value="GDHRDH"/>
</dbReference>
<keyword evidence="9" id="KW-0333">Golgi apparatus</keyword>
<sequence>MLSGLETDSEDELPPSWEERVNLDGKVYYANHETKCTQWKHPVTGKRKAVSGELPFGWERCMGEDGTVFFVDHINQKTTYTDPRLAFAEDMKTSALDFHQKFDAGSTALQVLHGRDLTGRYVIVTGANSGIGYETARSIALHGATVVMACRNLQSAHACQAAILKEQSKAKVEVIHLDLARLKSVREFAEAYKRTGWPLHILILNAAVFGIPWEMTEDGLEMTFQVNHLAHFYLVHLLQEQLISSAPARIVVVSSESHSLFSPDFQDWTKETVSLDTLSPPAHKYSDLRAYNDSKLCNVLFAWSLDDKLRGQGVRSFSLHPGNMMSTSLSRHWWLYRLLFALVRPFTKSMQQGAATTVYCAVSQALDGVGGLYFNNCCCCEPSASSLDAELASALWKFSNKLLQEKINDDEW</sequence>
<keyword evidence="10" id="KW-0458">Lysosome</keyword>
<dbReference type="PANTHER" id="PTHR24320:SF282">
    <property type="entry name" value="WW DOMAIN-CONTAINING OXIDOREDUCTASE"/>
    <property type="match status" value="1"/>
</dbReference>
<dbReference type="FunFam" id="3.40.50.720:FF:000353">
    <property type="entry name" value="WW domain-containing oxidoreductase"/>
    <property type="match status" value="1"/>
</dbReference>
<evidence type="ECO:0000256" key="7">
    <source>
        <dbReference type="ARBA" id="ARBA00022857"/>
    </source>
</evidence>
<dbReference type="PROSITE" id="PS50020">
    <property type="entry name" value="WW_DOMAIN_2"/>
    <property type="match status" value="2"/>
</dbReference>
<comment type="caution">
    <text evidence="12">The sequence shown here is derived from an EMBL/GenBank/DDBJ whole genome shotgun (WGS) entry which is preliminary data.</text>
</comment>
<dbReference type="SUPFAM" id="SSF51735">
    <property type="entry name" value="NAD(P)-binding Rossmann-fold domains"/>
    <property type="match status" value="1"/>
</dbReference>
<gene>
    <name evidence="12" type="ORF">C0Q70_19215</name>
</gene>
<dbReference type="Proteomes" id="UP000245119">
    <property type="component" value="Linkage Group LG12"/>
</dbReference>
<evidence type="ECO:0000256" key="1">
    <source>
        <dbReference type="ARBA" id="ARBA00004371"/>
    </source>
</evidence>
<reference evidence="12 13" key="1">
    <citation type="submission" date="2018-04" db="EMBL/GenBank/DDBJ databases">
        <title>The genome of golden apple snail Pomacea canaliculata provides insight into stress tolerance and invasive adaptation.</title>
        <authorList>
            <person name="Liu C."/>
            <person name="Liu B."/>
            <person name="Ren Y."/>
            <person name="Zhang Y."/>
            <person name="Wang H."/>
            <person name="Li S."/>
            <person name="Jiang F."/>
            <person name="Yin L."/>
            <person name="Zhang G."/>
            <person name="Qian W."/>
            <person name="Fan W."/>
        </authorList>
    </citation>
    <scope>NUCLEOTIDE SEQUENCE [LARGE SCALE GENOMIC DNA]</scope>
    <source>
        <strain evidence="12">SZHN2017</strain>
        <tissue evidence="12">Muscle</tissue>
    </source>
</reference>
<dbReference type="Pfam" id="PF00106">
    <property type="entry name" value="adh_short"/>
    <property type="match status" value="1"/>
</dbReference>
<feature type="domain" description="WW" evidence="11">
    <location>
        <begin position="11"/>
        <end position="44"/>
    </location>
</feature>
<keyword evidence="13" id="KW-1185">Reference proteome</keyword>
<evidence type="ECO:0000256" key="6">
    <source>
        <dbReference type="ARBA" id="ARBA00022703"/>
    </source>
</evidence>
<dbReference type="SUPFAM" id="SSF51045">
    <property type="entry name" value="WW domain"/>
    <property type="match status" value="2"/>
</dbReference>
<dbReference type="InterPro" id="IPR001202">
    <property type="entry name" value="WW_dom"/>
</dbReference>
<feature type="domain" description="WW" evidence="11">
    <location>
        <begin position="52"/>
        <end position="85"/>
    </location>
</feature>
<dbReference type="Gene3D" id="3.40.50.720">
    <property type="entry name" value="NAD(P)-binding Rossmann-like Domain"/>
    <property type="match status" value="1"/>
</dbReference>
<comment type="subcellular location">
    <subcellularLocation>
        <location evidence="2">Golgi apparatus</location>
    </subcellularLocation>
    <subcellularLocation>
        <location evidence="1">Lysosome</location>
    </subcellularLocation>
</comment>
<dbReference type="GO" id="GO:0006915">
    <property type="term" value="P:apoptotic process"/>
    <property type="evidence" value="ECO:0007669"/>
    <property type="project" value="UniProtKB-KW"/>
</dbReference>
<dbReference type="InterPro" id="IPR002347">
    <property type="entry name" value="SDR_fam"/>
</dbReference>
<dbReference type="STRING" id="400727.A0A2T7NIQ0"/>